<organism evidence="2 3">
    <name type="scientific">Polarella glacialis</name>
    <name type="common">Dinoflagellate</name>
    <dbReference type="NCBI Taxonomy" id="89957"/>
    <lineage>
        <taxon>Eukaryota</taxon>
        <taxon>Sar</taxon>
        <taxon>Alveolata</taxon>
        <taxon>Dinophyceae</taxon>
        <taxon>Suessiales</taxon>
        <taxon>Suessiaceae</taxon>
        <taxon>Polarella</taxon>
    </lineage>
</organism>
<feature type="non-terminal residue" evidence="2">
    <location>
        <position position="1"/>
    </location>
</feature>
<gene>
    <name evidence="2" type="ORF">PGLA1383_LOCUS35187</name>
</gene>
<name>A0A813G3V7_POLGL</name>
<sequence>GSRELIARGSVSSSSARPKPWRRSSPLLAAVLLVTGGCSSHWAFQRLVSSTPAVSSSRSCRGSAVWRRCLSDSALQDTQVLEKAHPQPLGGLGSSGPVPGEALVGSQTLREALEVMLKLLRSENGVSSLDAVVDRAIAQLKAGVVNWEELLGDKALAWEKTTGLPVSEVETRCRAALRLLTTGNNQAEEVQVSSGEGLTFDGTWLGPAAGRTVAFRVARSPTDQLWGQWPSHYVVEGPAALLGHRLVACKRGSGGN</sequence>
<evidence type="ECO:0000256" key="1">
    <source>
        <dbReference type="SAM" id="MobiDB-lite"/>
    </source>
</evidence>
<accession>A0A813G3V7</accession>
<evidence type="ECO:0000313" key="2">
    <source>
        <dbReference type="EMBL" id="CAE8617527.1"/>
    </source>
</evidence>
<comment type="caution">
    <text evidence="2">The sequence shown here is derived from an EMBL/GenBank/DDBJ whole genome shotgun (WGS) entry which is preliminary data.</text>
</comment>
<feature type="region of interest" description="Disordered" evidence="1">
    <location>
        <begin position="1"/>
        <end position="21"/>
    </location>
</feature>
<dbReference type="EMBL" id="CAJNNV010026192">
    <property type="protein sequence ID" value="CAE8617527.1"/>
    <property type="molecule type" value="Genomic_DNA"/>
</dbReference>
<dbReference type="Proteomes" id="UP000654075">
    <property type="component" value="Unassembled WGS sequence"/>
</dbReference>
<reference evidence="2" key="1">
    <citation type="submission" date="2021-02" db="EMBL/GenBank/DDBJ databases">
        <authorList>
            <person name="Dougan E. K."/>
            <person name="Rhodes N."/>
            <person name="Thang M."/>
            <person name="Chan C."/>
        </authorList>
    </citation>
    <scope>NUCLEOTIDE SEQUENCE</scope>
</reference>
<protein>
    <submittedName>
        <fullName evidence="2">Uncharacterized protein</fullName>
    </submittedName>
</protein>
<keyword evidence="3" id="KW-1185">Reference proteome</keyword>
<feature type="non-terminal residue" evidence="2">
    <location>
        <position position="256"/>
    </location>
</feature>
<evidence type="ECO:0000313" key="3">
    <source>
        <dbReference type="Proteomes" id="UP000654075"/>
    </source>
</evidence>
<dbReference type="AlphaFoldDB" id="A0A813G3V7"/>
<proteinExistence type="predicted"/>